<dbReference type="EMBL" id="SMLL01000008">
    <property type="protein sequence ID" value="TFY96985.1"/>
    <property type="molecule type" value="Genomic_DNA"/>
</dbReference>
<name>A0A4Z0BCK2_9BURK</name>
<gene>
    <name evidence="2" type="ORF">EZ242_20205</name>
</gene>
<comment type="caution">
    <text evidence="2">The sequence shown here is derived from an EMBL/GenBank/DDBJ whole genome shotgun (WGS) entry which is preliminary data.</text>
</comment>
<keyword evidence="1" id="KW-0732">Signal</keyword>
<dbReference type="PANTHER" id="PTHR21180:SF32">
    <property type="entry name" value="ENDONUCLEASE_EXONUCLEASE_PHOSPHATASE FAMILY DOMAIN-CONTAINING PROTEIN 1"/>
    <property type="match status" value="1"/>
</dbReference>
<dbReference type="Pfam" id="PF12836">
    <property type="entry name" value="HHH_3"/>
    <property type="match status" value="1"/>
</dbReference>
<dbReference type="GO" id="GO:0015627">
    <property type="term" value="C:type II protein secretion system complex"/>
    <property type="evidence" value="ECO:0007669"/>
    <property type="project" value="TreeGrafter"/>
</dbReference>
<dbReference type="InterPro" id="IPR051675">
    <property type="entry name" value="Endo/Exo/Phosphatase_dom_1"/>
</dbReference>
<dbReference type="OrthoDB" id="8687931at2"/>
<dbReference type="AlphaFoldDB" id="A0A4Z0BCK2"/>
<keyword evidence="3" id="KW-1185">Reference proteome</keyword>
<evidence type="ECO:0000313" key="2">
    <source>
        <dbReference type="EMBL" id="TFY96985.1"/>
    </source>
</evidence>
<accession>A0A4Z0BCK2</accession>
<sequence length="107" mass="11159">MLKNAIALATLLCAATVASALEVNKATPAELDGLNGVGPATSKRILDERNAGPYKNWGDLIDRVRGIGPHLAEKLSGQGVTVNGELYKSTAMTKAKATEPASKEAKK</sequence>
<dbReference type="PANTHER" id="PTHR21180">
    <property type="entry name" value="ENDONUCLEASE/EXONUCLEASE/PHOSPHATASE FAMILY DOMAIN-CONTAINING PROTEIN 1"/>
    <property type="match status" value="1"/>
</dbReference>
<dbReference type="RefSeq" id="WP_135286995.1">
    <property type="nucleotide sequence ID" value="NZ_SMLL01000008.1"/>
</dbReference>
<reference evidence="2 3" key="1">
    <citation type="submission" date="2019-03" db="EMBL/GenBank/DDBJ databases">
        <title>Ramlibacter rhizophilus CCTCC AB2015357, whole genome shotgun sequence.</title>
        <authorList>
            <person name="Zhang X."/>
            <person name="Feng G."/>
            <person name="Zhu H."/>
        </authorList>
    </citation>
    <scope>NUCLEOTIDE SEQUENCE [LARGE SCALE GENOMIC DNA]</scope>
    <source>
        <strain evidence="2 3">CCTCC AB2015357</strain>
    </source>
</reference>
<protein>
    <submittedName>
        <fullName evidence="2">Helix-hairpin-helix domain-containing protein</fullName>
    </submittedName>
</protein>
<evidence type="ECO:0000256" key="1">
    <source>
        <dbReference type="SAM" id="SignalP"/>
    </source>
</evidence>
<dbReference type="GO" id="GO:0015628">
    <property type="term" value="P:protein secretion by the type II secretion system"/>
    <property type="evidence" value="ECO:0007669"/>
    <property type="project" value="TreeGrafter"/>
</dbReference>
<dbReference type="Proteomes" id="UP000297564">
    <property type="component" value="Unassembled WGS sequence"/>
</dbReference>
<organism evidence="2 3">
    <name type="scientific">Ramlibacter rhizophilus</name>
    <dbReference type="NCBI Taxonomy" id="1781167"/>
    <lineage>
        <taxon>Bacteria</taxon>
        <taxon>Pseudomonadati</taxon>
        <taxon>Pseudomonadota</taxon>
        <taxon>Betaproteobacteria</taxon>
        <taxon>Burkholderiales</taxon>
        <taxon>Comamonadaceae</taxon>
        <taxon>Ramlibacter</taxon>
    </lineage>
</organism>
<feature type="chain" id="PRO_5021466332" evidence="1">
    <location>
        <begin position="21"/>
        <end position="107"/>
    </location>
</feature>
<dbReference type="SUPFAM" id="SSF47781">
    <property type="entry name" value="RuvA domain 2-like"/>
    <property type="match status" value="1"/>
</dbReference>
<evidence type="ECO:0000313" key="3">
    <source>
        <dbReference type="Proteomes" id="UP000297564"/>
    </source>
</evidence>
<proteinExistence type="predicted"/>
<feature type="signal peptide" evidence="1">
    <location>
        <begin position="1"/>
        <end position="20"/>
    </location>
</feature>
<dbReference type="InterPro" id="IPR010994">
    <property type="entry name" value="RuvA_2-like"/>
</dbReference>
<dbReference type="Gene3D" id="1.10.150.320">
    <property type="entry name" value="Photosystem II 12 kDa extrinsic protein"/>
    <property type="match status" value="1"/>
</dbReference>